<sequence length="88" mass="9850">MGLHRIKAQPKETGPHCFDAMSANRSSEPREEAHLKEGHQQLEVLIRAAKAVYNRDVAEVEWVRITLDAECIEAVAAREEAAKATKEL</sequence>
<evidence type="ECO:0000256" key="1">
    <source>
        <dbReference type="SAM" id="MobiDB-lite"/>
    </source>
</evidence>
<accession>A0A6G1E9Y4</accession>
<dbReference type="Proteomes" id="UP000479710">
    <property type="component" value="Unassembled WGS sequence"/>
</dbReference>
<keyword evidence="3" id="KW-1185">Reference proteome</keyword>
<name>A0A6G1E9Y4_9ORYZ</name>
<feature type="region of interest" description="Disordered" evidence="1">
    <location>
        <begin position="1"/>
        <end position="27"/>
    </location>
</feature>
<evidence type="ECO:0000313" key="3">
    <source>
        <dbReference type="Proteomes" id="UP000479710"/>
    </source>
</evidence>
<dbReference type="AlphaFoldDB" id="A0A6G1E9Y4"/>
<evidence type="ECO:0000313" key="2">
    <source>
        <dbReference type="EMBL" id="KAF0921547.1"/>
    </source>
</evidence>
<dbReference type="EMBL" id="SPHZ02000004">
    <property type="protein sequence ID" value="KAF0921547.1"/>
    <property type="molecule type" value="Genomic_DNA"/>
</dbReference>
<reference evidence="2 3" key="1">
    <citation type="submission" date="2019-11" db="EMBL/GenBank/DDBJ databases">
        <title>Whole genome sequence of Oryza granulata.</title>
        <authorList>
            <person name="Li W."/>
        </authorList>
    </citation>
    <scope>NUCLEOTIDE SEQUENCE [LARGE SCALE GENOMIC DNA]</scope>
    <source>
        <strain evidence="3">cv. Menghai</strain>
        <tissue evidence="2">Leaf</tissue>
    </source>
</reference>
<proteinExistence type="predicted"/>
<organism evidence="2 3">
    <name type="scientific">Oryza meyeriana var. granulata</name>
    <dbReference type="NCBI Taxonomy" id="110450"/>
    <lineage>
        <taxon>Eukaryota</taxon>
        <taxon>Viridiplantae</taxon>
        <taxon>Streptophyta</taxon>
        <taxon>Embryophyta</taxon>
        <taxon>Tracheophyta</taxon>
        <taxon>Spermatophyta</taxon>
        <taxon>Magnoliopsida</taxon>
        <taxon>Liliopsida</taxon>
        <taxon>Poales</taxon>
        <taxon>Poaceae</taxon>
        <taxon>BOP clade</taxon>
        <taxon>Oryzoideae</taxon>
        <taxon>Oryzeae</taxon>
        <taxon>Oryzinae</taxon>
        <taxon>Oryza</taxon>
        <taxon>Oryza meyeriana</taxon>
    </lineage>
</organism>
<comment type="caution">
    <text evidence="2">The sequence shown here is derived from an EMBL/GenBank/DDBJ whole genome shotgun (WGS) entry which is preliminary data.</text>
</comment>
<protein>
    <submittedName>
        <fullName evidence="2">Uncharacterized protein</fullName>
    </submittedName>
</protein>
<gene>
    <name evidence="2" type="ORF">E2562_009288</name>
</gene>